<dbReference type="AlphaFoldDB" id="A0AAD8JUC5"/>
<feature type="compositionally biased region" description="Basic and acidic residues" evidence="1">
    <location>
        <begin position="385"/>
        <end position="396"/>
    </location>
</feature>
<evidence type="ECO:0000313" key="3">
    <source>
        <dbReference type="Proteomes" id="UP001229421"/>
    </source>
</evidence>
<gene>
    <name evidence="2" type="ORF">QVD17_36550</name>
</gene>
<dbReference type="Gene3D" id="1.20.1270.60">
    <property type="entry name" value="Arfaptin homology (AH) domain/BAR domain"/>
    <property type="match status" value="1"/>
</dbReference>
<comment type="caution">
    <text evidence="2">The sequence shown here is derived from an EMBL/GenBank/DDBJ whole genome shotgun (WGS) entry which is preliminary data.</text>
</comment>
<dbReference type="Proteomes" id="UP001229421">
    <property type="component" value="Unassembled WGS sequence"/>
</dbReference>
<dbReference type="InterPro" id="IPR027267">
    <property type="entry name" value="AH/BAR_dom_sf"/>
</dbReference>
<reference evidence="2" key="1">
    <citation type="journal article" date="2023" name="bioRxiv">
        <title>Improved chromosome-level genome assembly for marigold (Tagetes erecta).</title>
        <authorList>
            <person name="Jiang F."/>
            <person name="Yuan L."/>
            <person name="Wang S."/>
            <person name="Wang H."/>
            <person name="Xu D."/>
            <person name="Wang A."/>
            <person name="Fan W."/>
        </authorList>
    </citation>
    <scope>NUCLEOTIDE SEQUENCE</scope>
    <source>
        <strain evidence="2">WSJ</strain>
        <tissue evidence="2">Leaf</tissue>
    </source>
</reference>
<dbReference type="PANTHER" id="PTHR34119:SF21">
    <property type="entry name" value="BAR DOMAIN-CONTAINING PROTEIN"/>
    <property type="match status" value="1"/>
</dbReference>
<accession>A0AAD8JUC5</accession>
<sequence length="528" mass="59007">MKSSFEKFGRKLAMHSKEKRNHLSSSHVDELLQASKDIQDIRDCYDGLLSAAAAMTNSIFEFSESLNEVGACFLDKTMIDADGESGRVLSTLGNIQSELKHIADIYRSYVVVTITNPSESLLSELRKVEEMKLQCDEKREAYQSLMSHQKEKGKLRNVKAETSVAQKIHEAQDEYDEVARLCVFRVKSLKEGVLPILLTQATRHHAAQLDFFRKGCKALEAVDPVIRIVAEKHHIDYQLSEPDTDNSGVFEDMNNYEIIDDGELSFDYRQKKQDLDNVATSSYQMEVDKPEIPHLQVQRFGDRETNHYKHQGEHHFGKQARVSSYSAPLYPEKTDLSEKPKESQTPRKYYSYVLPSPVDPKSPNSKSPTPVPCTSPFSKSQKPLTVDHERHERDFGNDNTSTSVSASIQLPAPSHSGFDNKSAKRQAYSGPLPPPKQFSGRIASTSGPISCSELPHSVSPMPLSSPKISELHELPRPPGGVQTSKPAVSSGGVTGGYSGPLAVLYKSHLRRKLMSIEPEHNGCWRARL</sequence>
<dbReference type="PANTHER" id="PTHR34119">
    <property type="entry name" value="HYDROXYPROLINE-RICH GLYCOPROTEIN-LIKE"/>
    <property type="match status" value="1"/>
</dbReference>
<evidence type="ECO:0000256" key="1">
    <source>
        <dbReference type="SAM" id="MobiDB-lite"/>
    </source>
</evidence>
<evidence type="ECO:0008006" key="4">
    <source>
        <dbReference type="Google" id="ProtNLM"/>
    </source>
</evidence>
<protein>
    <recommendedName>
        <fullName evidence="4">BAR domain-containing protein</fullName>
    </recommendedName>
</protein>
<feature type="region of interest" description="Disordered" evidence="1">
    <location>
        <begin position="331"/>
        <end position="493"/>
    </location>
</feature>
<evidence type="ECO:0000313" key="2">
    <source>
        <dbReference type="EMBL" id="KAK1410018.1"/>
    </source>
</evidence>
<organism evidence="2 3">
    <name type="scientific">Tagetes erecta</name>
    <name type="common">African marigold</name>
    <dbReference type="NCBI Taxonomy" id="13708"/>
    <lineage>
        <taxon>Eukaryota</taxon>
        <taxon>Viridiplantae</taxon>
        <taxon>Streptophyta</taxon>
        <taxon>Embryophyta</taxon>
        <taxon>Tracheophyta</taxon>
        <taxon>Spermatophyta</taxon>
        <taxon>Magnoliopsida</taxon>
        <taxon>eudicotyledons</taxon>
        <taxon>Gunneridae</taxon>
        <taxon>Pentapetalae</taxon>
        <taxon>asterids</taxon>
        <taxon>campanulids</taxon>
        <taxon>Asterales</taxon>
        <taxon>Asteraceae</taxon>
        <taxon>Asteroideae</taxon>
        <taxon>Heliantheae alliance</taxon>
        <taxon>Tageteae</taxon>
        <taxon>Tagetes</taxon>
    </lineage>
</organism>
<dbReference type="EMBL" id="JAUHHV010000010">
    <property type="protein sequence ID" value="KAK1410018.1"/>
    <property type="molecule type" value="Genomic_DNA"/>
</dbReference>
<dbReference type="SUPFAM" id="SSF103657">
    <property type="entry name" value="BAR/IMD domain-like"/>
    <property type="match status" value="1"/>
</dbReference>
<name>A0AAD8JUC5_TARER</name>
<feature type="compositionally biased region" description="Basic and acidic residues" evidence="1">
    <location>
        <begin position="332"/>
        <end position="345"/>
    </location>
</feature>
<keyword evidence="3" id="KW-1185">Reference proteome</keyword>
<feature type="compositionally biased region" description="Polar residues" evidence="1">
    <location>
        <begin position="397"/>
        <end position="408"/>
    </location>
</feature>
<proteinExistence type="predicted"/>
<dbReference type="InterPro" id="IPR037488">
    <property type="entry name" value="At2g33490-like"/>
</dbReference>
<dbReference type="CDD" id="cd07307">
    <property type="entry name" value="BAR"/>
    <property type="match status" value="1"/>
</dbReference>